<proteinExistence type="predicted"/>
<dbReference type="RefSeq" id="WP_139825953.1">
    <property type="nucleotide sequence ID" value="NZ_AP022614.1"/>
</dbReference>
<gene>
    <name evidence="1" type="ORF">MPRM_09750</name>
</gene>
<name>A0A7I7YRA6_9MYCO</name>
<dbReference type="AlphaFoldDB" id="A0A7I7YRA6"/>
<organism evidence="1 2">
    <name type="scientific">Mycobacterium parmense</name>
    <dbReference type="NCBI Taxonomy" id="185642"/>
    <lineage>
        <taxon>Bacteria</taxon>
        <taxon>Bacillati</taxon>
        <taxon>Actinomycetota</taxon>
        <taxon>Actinomycetes</taxon>
        <taxon>Mycobacteriales</taxon>
        <taxon>Mycobacteriaceae</taxon>
        <taxon>Mycobacterium</taxon>
        <taxon>Mycobacterium simiae complex</taxon>
    </lineage>
</organism>
<evidence type="ECO:0000313" key="2">
    <source>
        <dbReference type="Proteomes" id="UP000467105"/>
    </source>
</evidence>
<keyword evidence="2" id="KW-1185">Reference proteome</keyword>
<evidence type="ECO:0000313" key="1">
    <source>
        <dbReference type="EMBL" id="BBZ43694.1"/>
    </source>
</evidence>
<accession>A0A7I7YRA6</accession>
<protein>
    <submittedName>
        <fullName evidence="1">Uncharacterized protein</fullName>
    </submittedName>
</protein>
<dbReference type="Proteomes" id="UP000467105">
    <property type="component" value="Chromosome"/>
</dbReference>
<dbReference type="EMBL" id="AP022614">
    <property type="protein sequence ID" value="BBZ43694.1"/>
    <property type="molecule type" value="Genomic_DNA"/>
</dbReference>
<reference evidence="1 2" key="1">
    <citation type="journal article" date="2019" name="Emerg. Microbes Infect.">
        <title>Comprehensive subspecies identification of 175 nontuberculous mycobacteria species based on 7547 genomic profiles.</title>
        <authorList>
            <person name="Matsumoto Y."/>
            <person name="Kinjo T."/>
            <person name="Motooka D."/>
            <person name="Nabeya D."/>
            <person name="Jung N."/>
            <person name="Uechi K."/>
            <person name="Horii T."/>
            <person name="Iida T."/>
            <person name="Fujita J."/>
            <person name="Nakamura S."/>
        </authorList>
    </citation>
    <scope>NUCLEOTIDE SEQUENCE [LARGE SCALE GENOMIC DNA]</scope>
    <source>
        <strain evidence="1 2">JCM 14742</strain>
    </source>
</reference>
<sequence length="59" mass="5892">MNPYVRLPVVFTVSTVKIPDITRGPDGVDGAALPPVGDAAVAPLPAADVEVALPLGAEA</sequence>